<organism evidence="1 2">
    <name type="scientific">Candidatus Promineifilum breve</name>
    <dbReference type="NCBI Taxonomy" id="1806508"/>
    <lineage>
        <taxon>Bacteria</taxon>
        <taxon>Bacillati</taxon>
        <taxon>Chloroflexota</taxon>
        <taxon>Ardenticatenia</taxon>
        <taxon>Candidatus Promineifilales</taxon>
        <taxon>Candidatus Promineifilaceae</taxon>
        <taxon>Candidatus Promineifilum</taxon>
    </lineage>
</organism>
<proteinExistence type="predicted"/>
<name>A0A160T1C5_9CHLR</name>
<dbReference type="EMBL" id="LN890655">
    <property type="protein sequence ID" value="CUS03646.2"/>
    <property type="molecule type" value="Genomic_DNA"/>
</dbReference>
<dbReference type="KEGG" id="pbf:CFX0092_A1768"/>
<dbReference type="Proteomes" id="UP000215027">
    <property type="component" value="Chromosome I"/>
</dbReference>
<sequence>MTDSESTARRHKQLIREMIAGYAVANEIIRVEKSEWLQSMTPGDSWDTFEELVAFGRRLQSDPTALKVFEPRRIEEHVHMRRVFEKLAITQGLL</sequence>
<reference evidence="1" key="1">
    <citation type="submission" date="2016-01" db="EMBL/GenBank/DDBJ databases">
        <authorList>
            <person name="Mcilroy J.S."/>
            <person name="Karst M S."/>
            <person name="Albertsen M."/>
        </authorList>
    </citation>
    <scope>NUCLEOTIDE SEQUENCE</scope>
    <source>
        <strain evidence="1">Cfx-K</strain>
    </source>
</reference>
<protein>
    <submittedName>
        <fullName evidence="1">Uncharacterized protein</fullName>
    </submittedName>
</protein>
<evidence type="ECO:0000313" key="2">
    <source>
        <dbReference type="Proteomes" id="UP000215027"/>
    </source>
</evidence>
<evidence type="ECO:0000313" key="1">
    <source>
        <dbReference type="EMBL" id="CUS03646.2"/>
    </source>
</evidence>
<dbReference type="RefSeq" id="WP_095043102.1">
    <property type="nucleotide sequence ID" value="NZ_LN890655.1"/>
</dbReference>
<accession>A0A160T1C5</accession>
<keyword evidence="2" id="KW-1185">Reference proteome</keyword>
<dbReference type="AlphaFoldDB" id="A0A160T1C5"/>
<gene>
    <name evidence="1" type="ORF">CFX0092_A1768</name>
</gene>